<sequence>MATKEMSVRKSLAVNWQTYLGRGIIAVLFGLAAIGWPNITVLALYILMGIYLLVTGAIVLGASYNAYRSKQMWGPYLLEALGAVALGILVFALPDITSRTLLLFFSIWLIGVGLMKAVLAMRYREQVEGEWLLVITGGLQVLIGAFIVAFPR</sequence>
<dbReference type="PANTHER" id="PTHR34989:SF1">
    <property type="entry name" value="PROTEIN HDED"/>
    <property type="match status" value="1"/>
</dbReference>
<organism evidence="2">
    <name type="scientific">marine sediment metagenome</name>
    <dbReference type="NCBI Taxonomy" id="412755"/>
    <lineage>
        <taxon>unclassified sequences</taxon>
        <taxon>metagenomes</taxon>
        <taxon>ecological metagenomes</taxon>
    </lineage>
</organism>
<evidence type="ECO:0000313" key="2">
    <source>
        <dbReference type="EMBL" id="KKM06784.1"/>
    </source>
</evidence>
<evidence type="ECO:0000256" key="1">
    <source>
        <dbReference type="SAM" id="Phobius"/>
    </source>
</evidence>
<name>A0A0F9H6U5_9ZZZZ</name>
<dbReference type="Pfam" id="PF03729">
    <property type="entry name" value="DUF308"/>
    <property type="match status" value="2"/>
</dbReference>
<dbReference type="EMBL" id="LAZR01015914">
    <property type="protein sequence ID" value="KKM06784.1"/>
    <property type="molecule type" value="Genomic_DNA"/>
</dbReference>
<gene>
    <name evidence="2" type="ORF">LCGC14_1740540</name>
</gene>
<dbReference type="InterPro" id="IPR052712">
    <property type="entry name" value="Acid_resist_chaperone_HdeD"/>
</dbReference>
<dbReference type="GO" id="GO:0005886">
    <property type="term" value="C:plasma membrane"/>
    <property type="evidence" value="ECO:0007669"/>
    <property type="project" value="TreeGrafter"/>
</dbReference>
<accession>A0A0F9H6U5</accession>
<feature type="transmembrane region" description="Helical" evidence="1">
    <location>
        <begin position="12"/>
        <end position="36"/>
    </location>
</feature>
<reference evidence="2" key="1">
    <citation type="journal article" date="2015" name="Nature">
        <title>Complex archaea that bridge the gap between prokaryotes and eukaryotes.</title>
        <authorList>
            <person name="Spang A."/>
            <person name="Saw J.H."/>
            <person name="Jorgensen S.L."/>
            <person name="Zaremba-Niedzwiedzka K."/>
            <person name="Martijn J."/>
            <person name="Lind A.E."/>
            <person name="van Eijk R."/>
            <person name="Schleper C."/>
            <person name="Guy L."/>
            <person name="Ettema T.J."/>
        </authorList>
    </citation>
    <scope>NUCLEOTIDE SEQUENCE</scope>
</reference>
<proteinExistence type="predicted"/>
<feature type="transmembrane region" description="Helical" evidence="1">
    <location>
        <begin position="76"/>
        <end position="94"/>
    </location>
</feature>
<feature type="transmembrane region" description="Helical" evidence="1">
    <location>
        <begin position="42"/>
        <end position="64"/>
    </location>
</feature>
<dbReference type="InterPro" id="IPR005325">
    <property type="entry name" value="DUF308_memb"/>
</dbReference>
<dbReference type="AlphaFoldDB" id="A0A0F9H6U5"/>
<keyword evidence="1" id="KW-1133">Transmembrane helix</keyword>
<keyword evidence="1" id="KW-0472">Membrane</keyword>
<evidence type="ECO:0008006" key="3">
    <source>
        <dbReference type="Google" id="ProtNLM"/>
    </source>
</evidence>
<feature type="transmembrane region" description="Helical" evidence="1">
    <location>
        <begin position="100"/>
        <end position="119"/>
    </location>
</feature>
<feature type="non-terminal residue" evidence="2">
    <location>
        <position position="152"/>
    </location>
</feature>
<dbReference type="PANTHER" id="PTHR34989">
    <property type="entry name" value="PROTEIN HDED"/>
    <property type="match status" value="1"/>
</dbReference>
<comment type="caution">
    <text evidence="2">The sequence shown here is derived from an EMBL/GenBank/DDBJ whole genome shotgun (WGS) entry which is preliminary data.</text>
</comment>
<feature type="transmembrane region" description="Helical" evidence="1">
    <location>
        <begin position="131"/>
        <end position="150"/>
    </location>
</feature>
<protein>
    <recommendedName>
        <fullName evidence="3">HdeD family acid-resistance protein</fullName>
    </recommendedName>
</protein>
<keyword evidence="1" id="KW-0812">Transmembrane</keyword>